<comment type="caution">
    <text evidence="1">The sequence shown here is derived from an EMBL/GenBank/DDBJ whole genome shotgun (WGS) entry which is preliminary data.</text>
</comment>
<gene>
    <name evidence="1" type="ORF">C4D60_Mb08t14490</name>
</gene>
<organism evidence="1 2">
    <name type="scientific">Musa balbisiana</name>
    <name type="common">Banana</name>
    <dbReference type="NCBI Taxonomy" id="52838"/>
    <lineage>
        <taxon>Eukaryota</taxon>
        <taxon>Viridiplantae</taxon>
        <taxon>Streptophyta</taxon>
        <taxon>Embryophyta</taxon>
        <taxon>Tracheophyta</taxon>
        <taxon>Spermatophyta</taxon>
        <taxon>Magnoliopsida</taxon>
        <taxon>Liliopsida</taxon>
        <taxon>Zingiberales</taxon>
        <taxon>Musaceae</taxon>
        <taxon>Musa</taxon>
    </lineage>
</organism>
<reference evidence="1 2" key="1">
    <citation type="journal article" date="2019" name="Nat. Plants">
        <title>Genome sequencing of Musa balbisiana reveals subgenome evolution and function divergence in polyploid bananas.</title>
        <authorList>
            <person name="Yao X."/>
        </authorList>
    </citation>
    <scope>NUCLEOTIDE SEQUENCE [LARGE SCALE GENOMIC DNA]</scope>
    <source>
        <strain evidence="2">cv. DH-PKW</strain>
        <tissue evidence="1">Leaves</tissue>
    </source>
</reference>
<evidence type="ECO:0000313" key="2">
    <source>
        <dbReference type="Proteomes" id="UP000317650"/>
    </source>
</evidence>
<proteinExistence type="predicted"/>
<dbReference type="Proteomes" id="UP000317650">
    <property type="component" value="Chromosome 8"/>
</dbReference>
<evidence type="ECO:0000313" key="1">
    <source>
        <dbReference type="EMBL" id="THU69445.1"/>
    </source>
</evidence>
<dbReference type="AlphaFoldDB" id="A0A4V4H8X7"/>
<dbReference type="EMBL" id="PYDT01000002">
    <property type="protein sequence ID" value="THU69445.1"/>
    <property type="molecule type" value="Genomic_DNA"/>
</dbReference>
<accession>A0A4V4H8X7</accession>
<name>A0A4V4H8X7_MUSBA</name>
<keyword evidence="2" id="KW-1185">Reference proteome</keyword>
<sequence>MELVHAGASYWCCLRDRLHGFGPFPEPHGHTLTIDSFSMRTEIYDNKMLSFTLQPKEHMIAKNSSYKFARIWNKAVDGTWGH</sequence>
<protein>
    <submittedName>
        <fullName evidence="1">Uncharacterized protein</fullName>
    </submittedName>
</protein>